<evidence type="ECO:0000313" key="2">
    <source>
        <dbReference type="Proteomes" id="UP000095439"/>
    </source>
</evidence>
<dbReference type="RefSeq" id="WP_055179994.1">
    <property type="nucleotide sequence ID" value="NZ_CABIWY010000001.1"/>
</dbReference>
<proteinExistence type="predicted"/>
<name>A0A173W6Z7_9FIRM</name>
<reference evidence="1 2" key="1">
    <citation type="submission" date="2015-09" db="EMBL/GenBank/DDBJ databases">
        <authorList>
            <consortium name="Pathogen Informatics"/>
        </authorList>
    </citation>
    <scope>NUCLEOTIDE SEQUENCE [LARGE SCALE GENOMIC DNA]</scope>
    <source>
        <strain evidence="1 2">2789STDY5608866</strain>
    </source>
</reference>
<protein>
    <recommendedName>
        <fullName evidence="3">Phage tail protein</fullName>
    </recommendedName>
</protein>
<evidence type="ECO:0008006" key="3">
    <source>
        <dbReference type="Google" id="ProtNLM"/>
    </source>
</evidence>
<dbReference type="Gene3D" id="2.40.30.200">
    <property type="match status" value="1"/>
</dbReference>
<evidence type="ECO:0000313" key="1">
    <source>
        <dbReference type="EMBL" id="CUN35252.1"/>
    </source>
</evidence>
<dbReference type="EMBL" id="CYYY01000001">
    <property type="protein sequence ID" value="CUN35252.1"/>
    <property type="molecule type" value="Genomic_DNA"/>
</dbReference>
<accession>A0A173W6Z7</accession>
<dbReference type="AlphaFoldDB" id="A0A173W6Z7"/>
<sequence length="216" mass="24222">MIPDVKLNGKSVREMGWIRENIDFPTPQSQTNTIVVPGRNSPIRYTEALGRVSYQPRSFTIVLSMLGTRKQYDQKVSELVNQYAGKLIKVIRSEETDVYALGTVEFVPVYDPLLRKGTITLECTDGDSYFYHVKESEAVISGSGTVTLQNDFMPVVPVVITTGETAFSWRIGEDTYEKSVSAGTWEFPEMELGAGENRLSVKGEGVTTFRYREGRL</sequence>
<organism evidence="1 2">
    <name type="scientific">Dorea longicatena</name>
    <dbReference type="NCBI Taxonomy" id="88431"/>
    <lineage>
        <taxon>Bacteria</taxon>
        <taxon>Bacillati</taxon>
        <taxon>Bacillota</taxon>
        <taxon>Clostridia</taxon>
        <taxon>Lachnospirales</taxon>
        <taxon>Lachnospiraceae</taxon>
        <taxon>Dorea</taxon>
    </lineage>
</organism>
<gene>
    <name evidence="1" type="ORF">ERS852423_00089</name>
</gene>
<dbReference type="Proteomes" id="UP000095439">
    <property type="component" value="Unassembled WGS sequence"/>
</dbReference>